<comment type="similarity">
    <text evidence="2">Belongs to the POC5 family.</text>
</comment>
<dbReference type="AlphaFoldDB" id="A0A078BA46"/>
<evidence type="ECO:0000256" key="3">
    <source>
        <dbReference type="ARBA" id="ARBA00014910"/>
    </source>
</evidence>
<dbReference type="EMBL" id="CCKQ01019273">
    <property type="protein sequence ID" value="CDW91294.1"/>
    <property type="molecule type" value="Genomic_DNA"/>
</dbReference>
<keyword evidence="5" id="KW-0677">Repeat</keyword>
<dbReference type="InParanoid" id="A0A078BA46"/>
<evidence type="ECO:0000256" key="5">
    <source>
        <dbReference type="ARBA" id="ARBA00022737"/>
    </source>
</evidence>
<evidence type="ECO:0000313" key="14">
    <source>
        <dbReference type="Proteomes" id="UP000039865"/>
    </source>
</evidence>
<keyword evidence="4" id="KW-0963">Cytoplasm</keyword>
<keyword evidence="14" id="KW-1185">Reference proteome</keyword>
<organism evidence="13 14">
    <name type="scientific">Stylonychia lemnae</name>
    <name type="common">Ciliate</name>
    <dbReference type="NCBI Taxonomy" id="5949"/>
    <lineage>
        <taxon>Eukaryota</taxon>
        <taxon>Sar</taxon>
        <taxon>Alveolata</taxon>
        <taxon>Ciliophora</taxon>
        <taxon>Intramacronucleata</taxon>
        <taxon>Spirotrichea</taxon>
        <taxon>Stichotrichia</taxon>
        <taxon>Sporadotrichida</taxon>
        <taxon>Oxytrichidae</taxon>
        <taxon>Stylonychinae</taxon>
        <taxon>Stylonychia</taxon>
    </lineage>
</organism>
<dbReference type="PANTHER" id="PTHR28618:SF1">
    <property type="entry name" value="CENTROSOMAL PROTEIN POC5"/>
    <property type="match status" value="1"/>
</dbReference>
<evidence type="ECO:0000256" key="2">
    <source>
        <dbReference type="ARBA" id="ARBA00010411"/>
    </source>
</evidence>
<evidence type="ECO:0000256" key="7">
    <source>
        <dbReference type="ARBA" id="ARBA00023212"/>
    </source>
</evidence>
<dbReference type="OrthoDB" id="10064898at2759"/>
<evidence type="ECO:0000256" key="4">
    <source>
        <dbReference type="ARBA" id="ARBA00022490"/>
    </source>
</evidence>
<accession>A0A078BA46</accession>
<dbReference type="PANTHER" id="PTHR28618">
    <property type="entry name" value="CENTROSOMAL PROTEIN POC5"/>
    <property type="match status" value="1"/>
</dbReference>
<dbReference type="OMA" id="IACKHAR"/>
<feature type="compositionally biased region" description="Polar residues" evidence="12">
    <location>
        <begin position="71"/>
        <end position="98"/>
    </location>
</feature>
<comment type="function">
    <text evidence="10">Essential for the assembly of the distal half of centrioles, required for centriole elongation. Acts as a negative regulator of centriole elongation.</text>
</comment>
<dbReference type="Proteomes" id="UP000039865">
    <property type="component" value="Unassembled WGS sequence"/>
</dbReference>
<keyword evidence="7" id="KW-0206">Cytoskeleton</keyword>
<dbReference type="GO" id="GO:0005814">
    <property type="term" value="C:centriole"/>
    <property type="evidence" value="ECO:0007669"/>
    <property type="project" value="UniProtKB-SubCell"/>
</dbReference>
<gene>
    <name evidence="13" type="primary">Contig13871.g14809</name>
    <name evidence="13" type="ORF">STYLEM_20448</name>
</gene>
<evidence type="ECO:0000256" key="6">
    <source>
        <dbReference type="ARBA" id="ARBA00023054"/>
    </source>
</evidence>
<evidence type="ECO:0000256" key="1">
    <source>
        <dbReference type="ARBA" id="ARBA00004114"/>
    </source>
</evidence>
<feature type="coiled-coil region" evidence="11">
    <location>
        <begin position="371"/>
        <end position="405"/>
    </location>
</feature>
<proteinExistence type="inferred from homology"/>
<name>A0A078BA46_STYLE</name>
<evidence type="ECO:0000256" key="9">
    <source>
        <dbReference type="ARBA" id="ARBA00031694"/>
    </source>
</evidence>
<evidence type="ECO:0000256" key="11">
    <source>
        <dbReference type="SAM" id="Coils"/>
    </source>
</evidence>
<evidence type="ECO:0000256" key="8">
    <source>
        <dbReference type="ARBA" id="ARBA00023306"/>
    </source>
</evidence>
<comment type="subcellular location">
    <subcellularLocation>
        <location evidence="1">Cytoplasm</location>
        <location evidence="1">Cytoskeleton</location>
        <location evidence="1">Microtubule organizing center</location>
        <location evidence="1">Centrosome</location>
        <location evidence="1">Centriole</location>
    </subcellularLocation>
</comment>
<sequence>MKQNINSSAATNPLRISHESLDLDDIISDLNEGNFRPPQQQEQQVTSSTNRTNDTNTTGNNKQQTGLKSKATASSSTLVKTQSKAKITNNKENNSKVTNQNKKELMVNGTQAAIIDSKYSVVGNISTQIESDRKQKDYLISTTSESQSEARLQGMQQQIEEVKYSDRHHGIEDQHSINQNLRYQQPTSNNMDSAPFYLNRGNISQASSITDEDVESFQKKLDTLIINFRSETMSEFMRTKKQVLQEQSQTIDAERRRCNTLLGVKQNEIEQLKENLGQKTKLCDELGIRCEIMALWAGKGKTLARMKVLQFKCFNALKQYREFKKHSKNVLKHKLEQYRENTKRKVFLGWEKQYKEWKIIKNRDDFEKAVKTELQQICAQYSKEIESLRQKLDEANGVVEQENKNKAMMSENLKKAFMRGVCALNFEAMNILNPNDVNYQSQIEKEMEKQVMFAMNDISSNTNQQFNSQLQNQQQYPSMNQRVIETNRSPQQNINTQFQSRTVDQSFQNSNSYQYSQSDINDQYQSERKFMQIDNNSDIEYKKVETKDSQWKPAPIMGREITQSINTQQFNQYNQQPQITQMLKQQQQPQQNFVLPSHFNRLNNGGTQGIGMPQFTDTYNGQMNLQSEGQALSEDKVLYNQQLNYQSSSLPDFVNQSNNTIIGNSSSLPQVNVTGNSNSQTEGKTIYAAGVNQTQSQNAKSNISKSVSVNQTTKKGTVTSTIGKNNSKASK</sequence>
<reference evidence="13 14" key="1">
    <citation type="submission" date="2014-06" db="EMBL/GenBank/DDBJ databases">
        <authorList>
            <person name="Swart Estienne"/>
        </authorList>
    </citation>
    <scope>NUCLEOTIDE SEQUENCE [LARGE SCALE GENOMIC DNA]</scope>
    <source>
        <strain evidence="13 14">130c</strain>
    </source>
</reference>
<protein>
    <recommendedName>
        <fullName evidence="3">Centrosomal protein POC5</fullName>
    </recommendedName>
    <alternativeName>
        <fullName evidence="9">Protein of centriole 5</fullName>
    </alternativeName>
</protein>
<keyword evidence="8" id="KW-0131">Cell cycle</keyword>
<feature type="compositionally biased region" description="Low complexity" evidence="12">
    <location>
        <begin position="46"/>
        <end position="66"/>
    </location>
</feature>
<dbReference type="InterPro" id="IPR033351">
    <property type="entry name" value="POC5"/>
</dbReference>
<evidence type="ECO:0000256" key="10">
    <source>
        <dbReference type="ARBA" id="ARBA00049959"/>
    </source>
</evidence>
<evidence type="ECO:0000256" key="12">
    <source>
        <dbReference type="SAM" id="MobiDB-lite"/>
    </source>
</evidence>
<feature type="region of interest" description="Disordered" evidence="12">
    <location>
        <begin position="29"/>
        <end position="98"/>
    </location>
</feature>
<keyword evidence="6 11" id="KW-0175">Coiled coil</keyword>
<evidence type="ECO:0000313" key="13">
    <source>
        <dbReference type="EMBL" id="CDW91294.1"/>
    </source>
</evidence>